<dbReference type="GO" id="GO:0016538">
    <property type="term" value="F:cyclin-dependent protein serine/threonine kinase regulator activity"/>
    <property type="evidence" value="ECO:0007669"/>
    <property type="project" value="InterPro"/>
</dbReference>
<evidence type="ECO:0000259" key="8">
    <source>
        <dbReference type="SMART" id="SM01332"/>
    </source>
</evidence>
<evidence type="ECO:0000256" key="2">
    <source>
        <dbReference type="ARBA" id="ARBA00022618"/>
    </source>
</evidence>
<dbReference type="GO" id="GO:0044772">
    <property type="term" value="P:mitotic cell cycle phase transition"/>
    <property type="evidence" value="ECO:0007669"/>
    <property type="project" value="InterPro"/>
</dbReference>
<feature type="region of interest" description="Disordered" evidence="6">
    <location>
        <begin position="1"/>
        <end position="25"/>
    </location>
</feature>
<keyword evidence="9" id="KW-1185">Reference proteome</keyword>
<dbReference type="InterPro" id="IPR039361">
    <property type="entry name" value="Cyclin"/>
</dbReference>
<feature type="domain" description="Cyclin-like" evidence="7">
    <location>
        <begin position="134"/>
        <end position="221"/>
    </location>
</feature>
<protein>
    <submittedName>
        <fullName evidence="10">G2/mitotic-specific cyclin-B3</fullName>
    </submittedName>
</protein>
<accession>A0A0K0DKS4</accession>
<comment type="similarity">
    <text evidence="1">Belongs to the cyclin family. Cyclin AB subfamily.</text>
</comment>
<proteinExistence type="inferred from homology"/>
<evidence type="ECO:0000256" key="1">
    <source>
        <dbReference type="ARBA" id="ARBA00006955"/>
    </source>
</evidence>
<keyword evidence="3 5" id="KW-0195">Cyclin</keyword>
<dbReference type="Pfam" id="PF00134">
    <property type="entry name" value="Cyclin_N"/>
    <property type="match status" value="1"/>
</dbReference>
<feature type="region of interest" description="Disordered" evidence="6">
    <location>
        <begin position="51"/>
        <end position="79"/>
    </location>
</feature>
<dbReference type="Gene3D" id="1.10.472.10">
    <property type="entry name" value="Cyclin-like"/>
    <property type="match status" value="2"/>
</dbReference>
<dbReference type="Pfam" id="PF02984">
    <property type="entry name" value="Cyclin_C"/>
    <property type="match status" value="1"/>
</dbReference>
<evidence type="ECO:0000259" key="7">
    <source>
        <dbReference type="SMART" id="SM00385"/>
    </source>
</evidence>
<feature type="domain" description="Cyclin-like" evidence="7">
    <location>
        <begin position="234"/>
        <end position="316"/>
    </location>
</feature>
<dbReference type="InterPro" id="IPR004367">
    <property type="entry name" value="Cyclin_C-dom"/>
</dbReference>
<name>A0A0K0DKS4_ANGCA</name>
<dbReference type="Proteomes" id="UP000035642">
    <property type="component" value="Unassembled WGS sequence"/>
</dbReference>
<evidence type="ECO:0000256" key="5">
    <source>
        <dbReference type="RuleBase" id="RU000383"/>
    </source>
</evidence>
<feature type="domain" description="Cyclin C-terminal" evidence="8">
    <location>
        <begin position="230"/>
        <end position="349"/>
    </location>
</feature>
<dbReference type="SMART" id="SM01332">
    <property type="entry name" value="Cyclin_C"/>
    <property type="match status" value="1"/>
</dbReference>
<dbReference type="InterPro" id="IPR046965">
    <property type="entry name" value="Cyclin_A/B-like"/>
</dbReference>
<dbReference type="InterPro" id="IPR013763">
    <property type="entry name" value="Cyclin-like_dom"/>
</dbReference>
<dbReference type="WBParaSite" id="ACAC_0001213001-mRNA-1">
    <property type="protein sequence ID" value="ACAC_0001213001-mRNA-1"/>
    <property type="gene ID" value="ACAC_0001213001"/>
</dbReference>
<dbReference type="PANTHER" id="PTHR10177">
    <property type="entry name" value="CYCLINS"/>
    <property type="match status" value="1"/>
</dbReference>
<dbReference type="GO" id="GO:0051301">
    <property type="term" value="P:cell division"/>
    <property type="evidence" value="ECO:0007669"/>
    <property type="project" value="UniProtKB-KW"/>
</dbReference>
<dbReference type="FunFam" id="1.10.472.10:FF:000005">
    <property type="entry name" value="G2/mitotic-specific cyclin B"/>
    <property type="match status" value="1"/>
</dbReference>
<keyword evidence="4" id="KW-0131">Cell cycle</keyword>
<dbReference type="AlphaFoldDB" id="A0A0K0DKS4"/>
<evidence type="ECO:0000256" key="4">
    <source>
        <dbReference type="ARBA" id="ARBA00023306"/>
    </source>
</evidence>
<evidence type="ECO:0000313" key="9">
    <source>
        <dbReference type="Proteomes" id="UP000035642"/>
    </source>
</evidence>
<organism evidence="9 10">
    <name type="scientific">Angiostrongylus cantonensis</name>
    <name type="common">Rat lungworm</name>
    <dbReference type="NCBI Taxonomy" id="6313"/>
    <lineage>
        <taxon>Eukaryota</taxon>
        <taxon>Metazoa</taxon>
        <taxon>Ecdysozoa</taxon>
        <taxon>Nematoda</taxon>
        <taxon>Chromadorea</taxon>
        <taxon>Rhabditida</taxon>
        <taxon>Rhabditina</taxon>
        <taxon>Rhabditomorpha</taxon>
        <taxon>Strongyloidea</taxon>
        <taxon>Metastrongylidae</taxon>
        <taxon>Angiostrongylus</taxon>
    </lineage>
</organism>
<reference evidence="10" key="2">
    <citation type="submission" date="2017-02" db="UniProtKB">
        <authorList>
            <consortium name="WormBaseParasite"/>
        </authorList>
    </citation>
    <scope>IDENTIFICATION</scope>
</reference>
<dbReference type="PIRSF" id="PIRSF001771">
    <property type="entry name" value="Cyclin_A_B_D_E"/>
    <property type="match status" value="1"/>
</dbReference>
<evidence type="ECO:0000256" key="6">
    <source>
        <dbReference type="SAM" id="MobiDB-lite"/>
    </source>
</evidence>
<dbReference type="SMART" id="SM00385">
    <property type="entry name" value="CYCLIN"/>
    <property type="match status" value="2"/>
</dbReference>
<evidence type="ECO:0000313" key="10">
    <source>
        <dbReference type="WBParaSite" id="ACAC_0001213001-mRNA-1"/>
    </source>
</evidence>
<dbReference type="InterPro" id="IPR036915">
    <property type="entry name" value="Cyclin-like_sf"/>
</dbReference>
<keyword evidence="2" id="KW-0132">Cell division</keyword>
<dbReference type="InterPro" id="IPR006671">
    <property type="entry name" value="Cyclin_N"/>
</dbReference>
<dbReference type="STRING" id="6313.A0A0K0DKS4"/>
<sequence>EAKRGKKQAIVPDDDSSEPKAKRPAFTDLTKAISNVVIDSTKKLSLTNDIRRANRRSKTQSDNSLSEELKSADENDPCPAYDYDAESGPDIANVSEFAFDIFKYYRSREKHFHVFDYLPQHPQLNKQTRAVLADWMVEVRIQETFELNHETLYMAVKILDLYLSKTEGVVKEDLQVLASAAFFISSKFEERSPPLIDDFMYVCDEQFTRQQMIQTEMKMLDVVNYDIGFPLSYRYVRRYARVTKTDMPKLTLARYILETSLMFYEFVEVPESLMAAAAILLAFKMHNEEATWTPVLHKYSGYKAEDVEPLMWELNHMMHKRRLIYDRLETVLSKYSHEVFFSVASIPLLPNVYALDRAIQAPRTATAV</sequence>
<dbReference type="SUPFAM" id="SSF47954">
    <property type="entry name" value="Cyclin-like"/>
    <property type="match status" value="2"/>
</dbReference>
<reference evidence="9" key="1">
    <citation type="submission" date="2012-09" db="EMBL/GenBank/DDBJ databases">
        <authorList>
            <person name="Martin A.A."/>
        </authorList>
    </citation>
    <scope>NUCLEOTIDE SEQUENCE</scope>
</reference>
<evidence type="ECO:0000256" key="3">
    <source>
        <dbReference type="ARBA" id="ARBA00023127"/>
    </source>
</evidence>